<evidence type="ECO:0000313" key="2">
    <source>
        <dbReference type="Proteomes" id="UP001162156"/>
    </source>
</evidence>
<dbReference type="EMBL" id="JANEYF010001517">
    <property type="protein sequence ID" value="KAJ8963659.1"/>
    <property type="molecule type" value="Genomic_DNA"/>
</dbReference>
<proteinExistence type="predicted"/>
<organism evidence="1 2">
    <name type="scientific">Rhamnusium bicolor</name>
    <dbReference type="NCBI Taxonomy" id="1586634"/>
    <lineage>
        <taxon>Eukaryota</taxon>
        <taxon>Metazoa</taxon>
        <taxon>Ecdysozoa</taxon>
        <taxon>Arthropoda</taxon>
        <taxon>Hexapoda</taxon>
        <taxon>Insecta</taxon>
        <taxon>Pterygota</taxon>
        <taxon>Neoptera</taxon>
        <taxon>Endopterygota</taxon>
        <taxon>Coleoptera</taxon>
        <taxon>Polyphaga</taxon>
        <taxon>Cucujiformia</taxon>
        <taxon>Chrysomeloidea</taxon>
        <taxon>Cerambycidae</taxon>
        <taxon>Lepturinae</taxon>
        <taxon>Rhagiini</taxon>
        <taxon>Rhamnusium</taxon>
    </lineage>
</organism>
<keyword evidence="2" id="KW-1185">Reference proteome</keyword>
<reference evidence="1" key="1">
    <citation type="journal article" date="2023" name="Insect Mol. Biol.">
        <title>Genome sequencing provides insights into the evolution of gene families encoding plant cell wall-degrading enzymes in longhorned beetles.</title>
        <authorList>
            <person name="Shin N.R."/>
            <person name="Okamura Y."/>
            <person name="Kirsch R."/>
            <person name="Pauchet Y."/>
        </authorList>
    </citation>
    <scope>NUCLEOTIDE SEQUENCE</scope>
    <source>
        <strain evidence="1">RBIC_L_NR</strain>
    </source>
</reference>
<protein>
    <submittedName>
        <fullName evidence="1">Uncharacterized protein</fullName>
    </submittedName>
</protein>
<gene>
    <name evidence="1" type="ORF">NQ314_005450</name>
</gene>
<name>A0AAV8ZI82_9CUCU</name>
<accession>A0AAV8ZI82</accession>
<sequence length="63" mass="7439">MKNNLVVALSFAIISKCYVFGKLEKIVDLTWSFDNDTVYWTGIKPFTYTKKVENDARGYWYVF</sequence>
<comment type="caution">
    <text evidence="1">The sequence shown here is derived from an EMBL/GenBank/DDBJ whole genome shotgun (WGS) entry which is preliminary data.</text>
</comment>
<dbReference type="Proteomes" id="UP001162156">
    <property type="component" value="Unassembled WGS sequence"/>
</dbReference>
<evidence type="ECO:0000313" key="1">
    <source>
        <dbReference type="EMBL" id="KAJ8963659.1"/>
    </source>
</evidence>
<dbReference type="AlphaFoldDB" id="A0AAV8ZI82"/>